<keyword evidence="9" id="KW-0175">Coiled coil</keyword>
<keyword evidence="7" id="KW-0325">Glycoprotein</keyword>
<comment type="caution">
    <text evidence="13">The sequence shown here is derived from an EMBL/GenBank/DDBJ whole genome shotgun (WGS) entry which is preliminary data.</text>
</comment>
<evidence type="ECO:0000256" key="8">
    <source>
        <dbReference type="PROSITE-ProRule" id="PRU00622"/>
    </source>
</evidence>
<gene>
    <name evidence="13" type="ORF">CDAUBV1_LOCUS7526</name>
</gene>
<reference evidence="13" key="1">
    <citation type="submission" date="2024-06" db="EMBL/GenBank/DDBJ databases">
        <authorList>
            <person name="Liu X."/>
            <person name="Lenzi L."/>
            <person name="Haldenby T S."/>
            <person name="Uol C."/>
        </authorList>
    </citation>
    <scope>NUCLEOTIDE SEQUENCE</scope>
</reference>
<protein>
    <recommendedName>
        <fullName evidence="15">Golgi apparatus protein 1</fullName>
    </recommendedName>
</protein>
<dbReference type="PROSITE" id="PS51289">
    <property type="entry name" value="GLG1_C_RICH"/>
    <property type="match status" value="7"/>
</dbReference>
<dbReference type="InterPro" id="IPR039728">
    <property type="entry name" value="GLG1"/>
</dbReference>
<evidence type="ECO:0000256" key="2">
    <source>
        <dbReference type="ARBA" id="ARBA00022692"/>
    </source>
</evidence>
<evidence type="ECO:0000256" key="7">
    <source>
        <dbReference type="ARBA" id="ARBA00023180"/>
    </source>
</evidence>
<dbReference type="EMBL" id="CAXLJL010000190">
    <property type="protein sequence ID" value="CAL5134321.1"/>
    <property type="molecule type" value="Genomic_DNA"/>
</dbReference>
<keyword evidence="6 11" id="KW-0472">Membrane</keyword>
<feature type="repeat" description="Cys-rich GLG1" evidence="8">
    <location>
        <begin position="222"/>
        <end position="282"/>
    </location>
</feature>
<evidence type="ECO:0000256" key="4">
    <source>
        <dbReference type="ARBA" id="ARBA00022737"/>
    </source>
</evidence>
<feature type="repeat" description="Cys-rich GLG1" evidence="8">
    <location>
        <begin position="788"/>
        <end position="848"/>
    </location>
</feature>
<feature type="chain" id="PRO_5043853313" description="Golgi apparatus protein 1" evidence="12">
    <location>
        <begin position="19"/>
        <end position="1204"/>
    </location>
</feature>
<evidence type="ECO:0000256" key="9">
    <source>
        <dbReference type="SAM" id="Coils"/>
    </source>
</evidence>
<feature type="compositionally biased region" description="Basic residues" evidence="10">
    <location>
        <begin position="622"/>
        <end position="631"/>
    </location>
</feature>
<evidence type="ECO:0000256" key="1">
    <source>
        <dbReference type="ARBA" id="ARBA00004479"/>
    </source>
</evidence>
<feature type="signal peptide" evidence="12">
    <location>
        <begin position="1"/>
        <end position="18"/>
    </location>
</feature>
<evidence type="ECO:0000256" key="12">
    <source>
        <dbReference type="SAM" id="SignalP"/>
    </source>
</evidence>
<accession>A0AAV2TE66</accession>
<evidence type="ECO:0000256" key="11">
    <source>
        <dbReference type="SAM" id="Phobius"/>
    </source>
</evidence>
<dbReference type="GO" id="GO:0017134">
    <property type="term" value="F:fibroblast growth factor binding"/>
    <property type="evidence" value="ECO:0007669"/>
    <property type="project" value="TreeGrafter"/>
</dbReference>
<dbReference type="AlphaFoldDB" id="A0AAV2TE66"/>
<name>A0AAV2TE66_CALDB</name>
<feature type="repeat" description="Cys-rich GLG1" evidence="8">
    <location>
        <begin position="486"/>
        <end position="553"/>
    </location>
</feature>
<dbReference type="Pfam" id="PF00839">
    <property type="entry name" value="Cys_rich_FGFR"/>
    <property type="match status" value="13"/>
</dbReference>
<evidence type="ECO:0000313" key="14">
    <source>
        <dbReference type="Proteomes" id="UP001497525"/>
    </source>
</evidence>
<feature type="coiled-coil region" evidence="9">
    <location>
        <begin position="206"/>
        <end position="240"/>
    </location>
</feature>
<evidence type="ECO:0000256" key="5">
    <source>
        <dbReference type="ARBA" id="ARBA00022989"/>
    </source>
</evidence>
<dbReference type="PANTHER" id="PTHR11884:SF1">
    <property type="entry name" value="GOLGI APPARATUS PROTEIN 1"/>
    <property type="match status" value="1"/>
</dbReference>
<dbReference type="Proteomes" id="UP001497525">
    <property type="component" value="Unassembled WGS sequence"/>
</dbReference>
<proteinExistence type="predicted"/>
<keyword evidence="3 12" id="KW-0732">Signal</keyword>
<keyword evidence="5 11" id="KW-1133">Transmembrane helix</keyword>
<feature type="transmembrane region" description="Helical" evidence="11">
    <location>
        <begin position="1171"/>
        <end position="1194"/>
    </location>
</feature>
<comment type="subcellular location">
    <subcellularLocation>
        <location evidence="1">Membrane</location>
        <topology evidence="1">Single-pass type I membrane protein</topology>
    </subcellularLocation>
</comment>
<keyword evidence="4" id="KW-0677">Repeat</keyword>
<keyword evidence="2 11" id="KW-0812">Transmembrane</keyword>
<organism evidence="13 14">
    <name type="scientific">Calicophoron daubneyi</name>
    <name type="common">Rumen fluke</name>
    <name type="synonym">Paramphistomum daubneyi</name>
    <dbReference type="NCBI Taxonomy" id="300641"/>
    <lineage>
        <taxon>Eukaryota</taxon>
        <taxon>Metazoa</taxon>
        <taxon>Spiralia</taxon>
        <taxon>Lophotrochozoa</taxon>
        <taxon>Platyhelminthes</taxon>
        <taxon>Trematoda</taxon>
        <taxon>Digenea</taxon>
        <taxon>Plagiorchiida</taxon>
        <taxon>Pronocephalata</taxon>
        <taxon>Paramphistomoidea</taxon>
        <taxon>Paramphistomidae</taxon>
        <taxon>Calicophoron</taxon>
    </lineage>
</organism>
<sequence>MCWSVVILSLILIHSQLAEPNVVNRRESSLPAIEAPVNEKASEKPPEFKPLSLTDECKQDVQLYCSKHSDSDWDTIACLQKDEKTLTSLSPQCQNLLWQRKRTLTQQGAFESTLPQSCIAEFNNITACRSEQGSSFYVPCLVEHKALVKKKLCAAHLNLVAAFIFADYRLVYNFMKSCSEDIRRYECGRVDIGPSSPNNELNHLSVQTQGSTIRCLRKRIEKLEDNCRKQIFRIAELQSEDYHLDRPLYYACRDDRERLCPSIEAGEGRVYACLREHKYDQQMSEQCREAIRERQQLRASDYRINFRFTEACTADIARSHCQTEGDPNSDASLSRVMLCLEAVEKPEISESGDAVSIRHLSPECKSELTKLRRELLDDFLLSPDLIAHCDRSIERHCASKKRGRGAVLHCLLGVINEQTSITERPPEQCIEAVHQLLKTTDAEENILIDPVITHACRKMLSTKCAGLGHEDGAVYECLMAHHNDPSMGGSCRKHILELFYFISRDVTLDDHLYRACASDAHKFCKLPKAAWRDRGPADARILTCLYNHRKRAGNTTGEVLTPHCQDEVLRVVHDKAASVALEPRVFEVCLADLAAHCDTEYGDDDDEEEDDDSENEFGNKKIPVRRPHSRKGASGMACLQDNLNALHPECRKAVISVSAEAQEDPNLDKMIAEACVTAEQRFCGAYTNPSEVLNCLVSHKNDPEMSVSCRAAVEHMQLVALQDIQISKQFRQSCLPDAQKYCKNEMTVSKAAVVVCLSAQLTTHRLKEAQRRLHSSDSEVPLFSLKPPLSPECMKELVSELRQRSESIILDPELAKACENDRRRFCSTVVEGDAKVINCLRDHREELSTECHVKVFQREELVALENRADYTLGKVCQQMITVHCAPVVARLAEMGETLDERFGHHDLVECLSDAMTRDNTGPTFDPHCRSYLWKLMSLRSKDYRLDPELQESCMSDITKYCHEEAESTLNSPHERNGPVLHCLKKHFIEKANEAQMLSSKCYRRVRLLLRWESAAYHLDPVLAGACKAEVLRHCPHRLAGDGDPQNLDGTIRNCLQYALKDQKFFSARCRDEVILSIKEAETDIQVDPALHRACAVEVHQICGDIEPGQGRQMACLLRVLDHPDASSALGTACIRELQSRRDLWSHISRQEGIESVRDILVQVGTSHSRNIILICLFVFLSVIFICGLCCGRVTKRVPVEMKIK</sequence>
<evidence type="ECO:0000313" key="13">
    <source>
        <dbReference type="EMBL" id="CAL5134321.1"/>
    </source>
</evidence>
<feature type="region of interest" description="Disordered" evidence="10">
    <location>
        <begin position="601"/>
        <end position="633"/>
    </location>
</feature>
<dbReference type="InterPro" id="IPR001893">
    <property type="entry name" value="Cys-rich_GLG1_repeat"/>
</dbReference>
<feature type="repeat" description="Cys-rich GLG1" evidence="8">
    <location>
        <begin position="645"/>
        <end position="704"/>
    </location>
</feature>
<dbReference type="InterPro" id="IPR017873">
    <property type="entry name" value="Cys-rich_GLG1_repeat_euk"/>
</dbReference>
<feature type="compositionally biased region" description="Acidic residues" evidence="10">
    <location>
        <begin position="601"/>
        <end position="615"/>
    </location>
</feature>
<evidence type="ECO:0000256" key="3">
    <source>
        <dbReference type="ARBA" id="ARBA00022729"/>
    </source>
</evidence>
<feature type="repeat" description="Cys-rich GLG1" evidence="8">
    <location>
        <begin position="359"/>
        <end position="419"/>
    </location>
</feature>
<evidence type="ECO:0008006" key="15">
    <source>
        <dbReference type="Google" id="ProtNLM"/>
    </source>
</evidence>
<evidence type="ECO:0000256" key="6">
    <source>
        <dbReference type="ARBA" id="ARBA00023136"/>
    </source>
</evidence>
<feature type="repeat" description="Cys-rich GLG1" evidence="8">
    <location>
        <begin position="1064"/>
        <end position="1124"/>
    </location>
</feature>
<dbReference type="PANTHER" id="PTHR11884">
    <property type="entry name" value="SELECTIN LIGAND RELATED"/>
    <property type="match status" value="1"/>
</dbReference>
<feature type="repeat" description="Cys-rich GLG1" evidence="8">
    <location>
        <begin position="923"/>
        <end position="991"/>
    </location>
</feature>
<evidence type="ECO:0000256" key="10">
    <source>
        <dbReference type="SAM" id="MobiDB-lite"/>
    </source>
</evidence>
<dbReference type="GO" id="GO:0000139">
    <property type="term" value="C:Golgi membrane"/>
    <property type="evidence" value="ECO:0007669"/>
    <property type="project" value="InterPro"/>
</dbReference>